<accession>A0ABP8PYX8</accession>
<keyword evidence="3" id="KW-1185">Reference proteome</keyword>
<evidence type="ECO:0000313" key="2">
    <source>
        <dbReference type="EMBL" id="GAA4494828.1"/>
    </source>
</evidence>
<name>A0ABP8PYX8_9GAMM</name>
<organism evidence="2 3">
    <name type="scientific">Pseudaeromonas paramecii</name>
    <dbReference type="NCBI Taxonomy" id="2138166"/>
    <lineage>
        <taxon>Bacteria</taxon>
        <taxon>Pseudomonadati</taxon>
        <taxon>Pseudomonadota</taxon>
        <taxon>Gammaproteobacteria</taxon>
        <taxon>Aeromonadales</taxon>
        <taxon>Aeromonadaceae</taxon>
        <taxon>Pseudaeromonas</taxon>
    </lineage>
</organism>
<dbReference type="Pfam" id="PF01408">
    <property type="entry name" value="GFO_IDH_MocA"/>
    <property type="match status" value="1"/>
</dbReference>
<proteinExistence type="predicted"/>
<evidence type="ECO:0000313" key="3">
    <source>
        <dbReference type="Proteomes" id="UP001501321"/>
    </source>
</evidence>
<dbReference type="SUPFAM" id="SSF51735">
    <property type="entry name" value="NAD(P)-binding Rossmann-fold domains"/>
    <property type="match status" value="1"/>
</dbReference>
<dbReference type="InterPro" id="IPR036291">
    <property type="entry name" value="NAD(P)-bd_dom_sf"/>
</dbReference>
<gene>
    <name evidence="2" type="ORF">GCM10023095_07090</name>
</gene>
<protein>
    <recommendedName>
        <fullName evidence="1">Gfo/Idh/MocA-like oxidoreductase N-terminal domain-containing protein</fullName>
    </recommendedName>
</protein>
<reference evidence="3" key="1">
    <citation type="journal article" date="2019" name="Int. J. Syst. Evol. Microbiol.">
        <title>The Global Catalogue of Microorganisms (GCM) 10K type strain sequencing project: providing services to taxonomists for standard genome sequencing and annotation.</title>
        <authorList>
            <consortium name="The Broad Institute Genomics Platform"/>
            <consortium name="The Broad Institute Genome Sequencing Center for Infectious Disease"/>
            <person name="Wu L."/>
            <person name="Ma J."/>
        </authorList>
    </citation>
    <scope>NUCLEOTIDE SEQUENCE [LARGE SCALE GENOMIC DNA]</scope>
    <source>
        <strain evidence="3">JCM 32226</strain>
    </source>
</reference>
<dbReference type="InterPro" id="IPR000683">
    <property type="entry name" value="Gfo/Idh/MocA-like_OxRdtase_N"/>
</dbReference>
<sequence length="304" mass="33308">MMRRALLIGGNWGLVHLGAYRQAGIEVVGLLGRREEPVARLAREQGIPHALTRFEEIAELAPDLVSLATPAISHGDWLARLVDYPVICEKPLLGLTGSPADWPARRHPVWVNYAFAFLDSARLLAHTLSTLGPVHRIKLACHYRLPLTFTPAQWWLEVASHPLSFLAHRLGEPRLIAVHSPHALSATLGGVPAALYCGPAEAPGLYQTLELHTQGGLLRLAGHYRPGETWQYAPLTLDGRPLNDGEWCAEDCWLRANRRSLLAILQQLAQPAPLPQALGRGLFNPAKAWPLDALIQAAYGTASQ</sequence>
<evidence type="ECO:0000259" key="1">
    <source>
        <dbReference type="Pfam" id="PF01408"/>
    </source>
</evidence>
<dbReference type="EMBL" id="BAABFC010000003">
    <property type="protein sequence ID" value="GAA4494828.1"/>
    <property type="molecule type" value="Genomic_DNA"/>
</dbReference>
<comment type="caution">
    <text evidence="2">The sequence shown here is derived from an EMBL/GenBank/DDBJ whole genome shotgun (WGS) entry which is preliminary data.</text>
</comment>
<dbReference type="Proteomes" id="UP001501321">
    <property type="component" value="Unassembled WGS sequence"/>
</dbReference>
<dbReference type="Gene3D" id="3.40.50.720">
    <property type="entry name" value="NAD(P)-binding Rossmann-like Domain"/>
    <property type="match status" value="1"/>
</dbReference>
<dbReference type="RefSeq" id="WP_345010118.1">
    <property type="nucleotide sequence ID" value="NZ_BAABFC010000003.1"/>
</dbReference>
<feature type="domain" description="Gfo/Idh/MocA-like oxidoreductase N-terminal" evidence="1">
    <location>
        <begin position="5"/>
        <end position="92"/>
    </location>
</feature>